<dbReference type="InterPro" id="IPR007391">
    <property type="entry name" value="Vancomycin_resist_VanW"/>
</dbReference>
<dbReference type="SMART" id="SM01208">
    <property type="entry name" value="G5"/>
    <property type="match status" value="1"/>
</dbReference>
<keyword evidence="5" id="KW-1185">Reference proteome</keyword>
<comment type="caution">
    <text evidence="4">The sequence shown here is derived from an EMBL/GenBank/DDBJ whole genome shotgun (WGS) entry which is preliminary data.</text>
</comment>
<feature type="domain" description="G5" evidence="3">
    <location>
        <begin position="304"/>
        <end position="384"/>
    </location>
</feature>
<dbReference type="Pfam" id="PF07501">
    <property type="entry name" value="G5"/>
    <property type="match status" value="1"/>
</dbReference>
<dbReference type="EMBL" id="BKZQ01000004">
    <property type="protein sequence ID" value="GER69184.1"/>
    <property type="molecule type" value="Genomic_DNA"/>
</dbReference>
<evidence type="ECO:0000313" key="4">
    <source>
        <dbReference type="EMBL" id="GER69184.1"/>
    </source>
</evidence>
<evidence type="ECO:0000256" key="1">
    <source>
        <dbReference type="ARBA" id="ARBA00022729"/>
    </source>
</evidence>
<organism evidence="4 5">
    <name type="scientific">Weizmannia acidilactici</name>
    <dbReference type="NCBI Taxonomy" id="2607726"/>
    <lineage>
        <taxon>Bacteria</taxon>
        <taxon>Bacillati</taxon>
        <taxon>Bacillota</taxon>
        <taxon>Bacilli</taxon>
        <taxon>Bacillales</taxon>
        <taxon>Bacillaceae</taxon>
        <taxon>Heyndrickxia</taxon>
    </lineage>
</organism>
<dbReference type="InterPro" id="IPR011098">
    <property type="entry name" value="G5_dom"/>
</dbReference>
<feature type="compositionally biased region" description="Polar residues" evidence="2">
    <location>
        <begin position="436"/>
        <end position="456"/>
    </location>
</feature>
<name>A0A5J4JJJ6_9BACI</name>
<dbReference type="PANTHER" id="PTHR35788:SF1">
    <property type="entry name" value="EXPORTED PROTEIN"/>
    <property type="match status" value="1"/>
</dbReference>
<dbReference type="PROSITE" id="PS51109">
    <property type="entry name" value="G5"/>
    <property type="match status" value="1"/>
</dbReference>
<accession>A0A5J4JJJ6</accession>
<sequence length="456" mass="49219">MGNKRFLKVFIILFTSTAFILGFSHFGAFAIEKGFGHTEKFSEGTSAGGVDLSGLTKDEAQQKLENAVQKWKASHPVTLLYLNQSIKLPAAELRFDLAESLNRAQDGKPGKLYVTVNNSGLVKMISESFPEISLEDWNIGQLNTAICNAASRLETGNLTFDLASYAIQADQSEKTVSKAVLTAIPEAEAYELETWAKQFPKLDIPAQSAFSLLKTAGKTGSAFSNTAMSMIATAIYEAVLPTDFEIIERYTSNELPGYAALGKEARVVKGKLDFSFVNPNTTAYKLQFAYRNGAFTVSVTGRPFAEKYKIAEKNAKTIEPKTAVRYTSSLKANQSVVKQTGRAGHYVKIYRNIYSQENSLLKSTLLSEDFYPPVTKIVSKGYPEEAEGSTSNTSGTTTGGGTSSSADQKSAAETAQTSKDDLNSSARSGNSSSDSGQAEKNSTSDNNRSGSTNSKS</sequence>
<dbReference type="InterPro" id="IPR052913">
    <property type="entry name" value="Glycopeptide_resist_protein"/>
</dbReference>
<dbReference type="RefSeq" id="WP_151705823.1">
    <property type="nucleotide sequence ID" value="NZ_BKZQ01000004.1"/>
</dbReference>
<keyword evidence="1" id="KW-0732">Signal</keyword>
<dbReference type="Proteomes" id="UP000391919">
    <property type="component" value="Unassembled WGS sequence"/>
</dbReference>
<dbReference type="Gene3D" id="2.20.230.10">
    <property type="entry name" value="Resuscitation-promoting factor rpfb"/>
    <property type="match status" value="1"/>
</dbReference>
<reference evidence="4 5" key="1">
    <citation type="submission" date="2019-09" db="EMBL/GenBank/DDBJ databases">
        <title>Draft genome sequence of Bacillus sp. JC-7.</title>
        <authorList>
            <person name="Tanaka N."/>
            <person name="Shiwa Y."/>
            <person name="Fujita N."/>
            <person name="Tanasupawat S."/>
        </authorList>
    </citation>
    <scope>NUCLEOTIDE SEQUENCE [LARGE SCALE GENOMIC DNA]</scope>
    <source>
        <strain evidence="4 5">JC-7</strain>
    </source>
</reference>
<protein>
    <recommendedName>
        <fullName evidence="3">G5 domain-containing protein</fullName>
    </recommendedName>
</protein>
<dbReference type="Pfam" id="PF04294">
    <property type="entry name" value="VanW"/>
    <property type="match status" value="1"/>
</dbReference>
<gene>
    <name evidence="4" type="ORF">BpJC7_04870</name>
</gene>
<feature type="region of interest" description="Disordered" evidence="2">
    <location>
        <begin position="382"/>
        <end position="456"/>
    </location>
</feature>
<evidence type="ECO:0000259" key="3">
    <source>
        <dbReference type="PROSITE" id="PS51109"/>
    </source>
</evidence>
<dbReference type="AlphaFoldDB" id="A0A5J4JJJ6"/>
<evidence type="ECO:0000256" key="2">
    <source>
        <dbReference type="SAM" id="MobiDB-lite"/>
    </source>
</evidence>
<feature type="compositionally biased region" description="Low complexity" evidence="2">
    <location>
        <begin position="424"/>
        <end position="435"/>
    </location>
</feature>
<evidence type="ECO:0000313" key="5">
    <source>
        <dbReference type="Proteomes" id="UP000391919"/>
    </source>
</evidence>
<proteinExistence type="predicted"/>
<feature type="compositionally biased region" description="Polar residues" evidence="2">
    <location>
        <begin position="406"/>
        <end position="417"/>
    </location>
</feature>
<dbReference type="PANTHER" id="PTHR35788">
    <property type="entry name" value="EXPORTED PROTEIN-RELATED"/>
    <property type="match status" value="1"/>
</dbReference>